<accession>A0A1I4AMS3</accession>
<dbReference type="AlphaFoldDB" id="A0A1I4AMS3"/>
<dbReference type="CDD" id="cd13868">
    <property type="entry name" value="CuRO_2_CotA_like"/>
    <property type="match status" value="1"/>
</dbReference>
<dbReference type="InterPro" id="IPR011706">
    <property type="entry name" value="Cu-oxidase_C"/>
</dbReference>
<dbReference type="PROSITE" id="PS51318">
    <property type="entry name" value="TAT"/>
    <property type="match status" value="1"/>
</dbReference>
<evidence type="ECO:0000313" key="4">
    <source>
        <dbReference type="EMBL" id="SFK57217.1"/>
    </source>
</evidence>
<comment type="similarity">
    <text evidence="1">Belongs to the multicopper oxidase family.</text>
</comment>
<dbReference type="Gene3D" id="2.60.40.420">
    <property type="entry name" value="Cupredoxins - blue copper proteins"/>
    <property type="match status" value="3"/>
</dbReference>
<dbReference type="SUPFAM" id="SSF49503">
    <property type="entry name" value="Cupredoxins"/>
    <property type="match status" value="3"/>
</dbReference>
<feature type="region of interest" description="Disordered" evidence="2">
    <location>
        <begin position="531"/>
        <end position="556"/>
    </location>
</feature>
<dbReference type="InterPro" id="IPR008972">
    <property type="entry name" value="Cupredoxin"/>
</dbReference>
<dbReference type="PANTHER" id="PTHR48267">
    <property type="entry name" value="CUPREDOXIN SUPERFAMILY PROTEIN"/>
    <property type="match status" value="1"/>
</dbReference>
<dbReference type="InterPro" id="IPR045087">
    <property type="entry name" value="Cu-oxidase_fam"/>
</dbReference>
<reference evidence="5" key="1">
    <citation type="submission" date="2016-10" db="EMBL/GenBank/DDBJ databases">
        <authorList>
            <person name="Varghese N."/>
            <person name="Submissions S."/>
        </authorList>
    </citation>
    <scope>NUCLEOTIDE SEQUENCE [LARGE SCALE GENOMIC DNA]</scope>
    <source>
        <strain evidence="5">PL19</strain>
    </source>
</reference>
<protein>
    <submittedName>
        <fullName evidence="4">Spore coat protein A</fullName>
    </submittedName>
</protein>
<dbReference type="GO" id="GO:0016491">
    <property type="term" value="F:oxidoreductase activity"/>
    <property type="evidence" value="ECO:0007669"/>
    <property type="project" value="InterPro"/>
</dbReference>
<dbReference type="GO" id="GO:0005507">
    <property type="term" value="F:copper ion binding"/>
    <property type="evidence" value="ECO:0007669"/>
    <property type="project" value="InterPro"/>
</dbReference>
<evidence type="ECO:0000259" key="3">
    <source>
        <dbReference type="Pfam" id="PF07731"/>
    </source>
</evidence>
<gene>
    <name evidence="4" type="ORF">SAMN05192584_10745</name>
</gene>
<proteinExistence type="inferred from homology"/>
<dbReference type="RefSeq" id="WP_093849556.1">
    <property type="nucleotide sequence ID" value="NZ_FOSG01000007.1"/>
</dbReference>
<evidence type="ECO:0000256" key="1">
    <source>
        <dbReference type="ARBA" id="ARBA00010609"/>
    </source>
</evidence>
<keyword evidence="4" id="KW-0946">Virion</keyword>
<keyword evidence="4" id="KW-0167">Capsid protein</keyword>
<evidence type="ECO:0000313" key="5">
    <source>
        <dbReference type="Proteomes" id="UP000198928"/>
    </source>
</evidence>
<dbReference type="CDD" id="cd13844">
    <property type="entry name" value="CuRO_1_BOD_CotA_like"/>
    <property type="match status" value="1"/>
</dbReference>
<dbReference type="EMBL" id="FOSG01000007">
    <property type="protein sequence ID" value="SFK57217.1"/>
    <property type="molecule type" value="Genomic_DNA"/>
</dbReference>
<dbReference type="Proteomes" id="UP000198928">
    <property type="component" value="Unassembled WGS sequence"/>
</dbReference>
<name>A0A1I4AMS3_9ACTN</name>
<dbReference type="PANTHER" id="PTHR48267:SF1">
    <property type="entry name" value="BILIRUBIN OXIDASE"/>
    <property type="match status" value="1"/>
</dbReference>
<evidence type="ECO:0000256" key="2">
    <source>
        <dbReference type="SAM" id="MobiDB-lite"/>
    </source>
</evidence>
<feature type="domain" description="Plastocyanin-like" evidence="3">
    <location>
        <begin position="488"/>
        <end position="593"/>
    </location>
</feature>
<organism evidence="4 5">
    <name type="scientific">Streptomyces pini</name>
    <dbReference type="NCBI Taxonomy" id="1520580"/>
    <lineage>
        <taxon>Bacteria</taxon>
        <taxon>Bacillati</taxon>
        <taxon>Actinomycetota</taxon>
        <taxon>Actinomycetes</taxon>
        <taxon>Kitasatosporales</taxon>
        <taxon>Streptomycetaceae</taxon>
        <taxon>Streptomyces</taxon>
    </lineage>
</organism>
<sequence>MDRRRFIRASSLTGGALLLPGPGTAPPAAAREAVALPPLDDPLYREPVADPAAIPRFTDPLPRPSRVDALGGGDQTFVMGPARQDLLGGGLGLTTPVWGFEVRGRHGGGLASAGPAQVSSPGPTLVAHRDRPVRVHWVNDLPHRHLLPVDTTVHWAFAGTGHTIERDGVPAVVHLHGGHTDPDSDGHPDAWYTPGGAVGPRFDGTRFHYDNSQEAATLWYHDHTLGITRLNVYAGLAGFYLLRDSHELSLIEDHRLPCGPYELELVVQDRMFHPDGRLAYPDVPADSPDWPGGPSVRPEFFGQVILVNGKAWPYLDVEPRQYRLRLLNGSNSRFYRLSAGGEWPFPVTLIGTELGFLHRPLPLDGPLVVAPGERVDLVVDFRGLEGEVHTLTNDAPTPFPYGDPVAPPADQVMRFRVNRPRDERAPEPRLPRTLRRAPFRISRPPARTRRLLLSEGTDEFGRLKPLLGTVEQGPLEWSEPVTEDPGLRTAEIWEVFNATPDTHPIHLHLVRFQVLDRAPFSADRDPETGALSNIEIGLPQRPDATELGPKDSVSAPPGQVTRIKAFFDRLGLYVWHCHILEHEDHEMMRNYRVR</sequence>
<dbReference type="InterPro" id="IPR006311">
    <property type="entry name" value="TAT_signal"/>
</dbReference>
<dbReference type="CDD" id="cd13891">
    <property type="entry name" value="CuRO_3_CotA_like"/>
    <property type="match status" value="1"/>
</dbReference>
<dbReference type="Pfam" id="PF07731">
    <property type="entry name" value="Cu-oxidase_2"/>
    <property type="match status" value="1"/>
</dbReference>
<keyword evidence="5" id="KW-1185">Reference proteome</keyword>
<dbReference type="OrthoDB" id="345021at2"/>